<evidence type="ECO:0000256" key="2">
    <source>
        <dbReference type="PROSITE-ProRule" id="PRU00169"/>
    </source>
</evidence>
<dbReference type="GO" id="GO:0000160">
    <property type="term" value="P:phosphorelay signal transduction system"/>
    <property type="evidence" value="ECO:0007669"/>
    <property type="project" value="InterPro"/>
</dbReference>
<dbReference type="InterPro" id="IPR011006">
    <property type="entry name" value="CheY-like_superfamily"/>
</dbReference>
<dbReference type="PANTHER" id="PTHR44591:SF21">
    <property type="entry name" value="TWO-COMPONENT RESPONSE REGULATOR"/>
    <property type="match status" value="1"/>
</dbReference>
<feature type="modified residue" description="4-aspartylphosphate" evidence="2">
    <location>
        <position position="12"/>
    </location>
</feature>
<keyword evidence="1 2" id="KW-0597">Phosphoprotein</keyword>
<proteinExistence type="predicted"/>
<dbReference type="RefSeq" id="WP_313979802.1">
    <property type="nucleotide sequence ID" value="NZ_BKCN01000005.1"/>
</dbReference>
<accession>A0A5A7N9D4</accession>
<keyword evidence="5" id="KW-1185">Reference proteome</keyword>
<name>A0A5A7N9D4_9PROT</name>
<evidence type="ECO:0000259" key="3">
    <source>
        <dbReference type="PROSITE" id="PS50110"/>
    </source>
</evidence>
<evidence type="ECO:0000256" key="1">
    <source>
        <dbReference type="ARBA" id="ARBA00022553"/>
    </source>
</evidence>
<dbReference type="AlphaFoldDB" id="A0A5A7N9D4"/>
<comment type="caution">
    <text evidence="4">The sequence shown here is derived from an EMBL/GenBank/DDBJ whole genome shotgun (WGS) entry which is preliminary data.</text>
</comment>
<dbReference type="Pfam" id="PF00072">
    <property type="entry name" value="Response_reg"/>
    <property type="match status" value="1"/>
</dbReference>
<protein>
    <recommendedName>
        <fullName evidence="3">Response regulatory domain-containing protein</fullName>
    </recommendedName>
</protein>
<dbReference type="InterPro" id="IPR001789">
    <property type="entry name" value="Sig_transdc_resp-reg_receiver"/>
</dbReference>
<reference evidence="4 5" key="1">
    <citation type="submission" date="2019-09" db="EMBL/GenBank/DDBJ databases">
        <title>NBRP : Genome information of microbial organism related human and environment.</title>
        <authorList>
            <person name="Hattori M."/>
            <person name="Oshima K."/>
            <person name="Inaba H."/>
            <person name="Suda W."/>
            <person name="Sakamoto M."/>
            <person name="Iino T."/>
            <person name="Kitahara M."/>
            <person name="Oshida Y."/>
            <person name="Iida T."/>
            <person name="Kudo T."/>
            <person name="Itoh T."/>
            <person name="Ohkuma M."/>
        </authorList>
    </citation>
    <scope>NUCLEOTIDE SEQUENCE [LARGE SCALE GENOMIC DNA]</scope>
    <source>
        <strain evidence="4 5">Q-1</strain>
    </source>
</reference>
<organism evidence="4 5">
    <name type="scientific">Iodidimonas nitroreducens</name>
    <dbReference type="NCBI Taxonomy" id="1236968"/>
    <lineage>
        <taxon>Bacteria</taxon>
        <taxon>Pseudomonadati</taxon>
        <taxon>Pseudomonadota</taxon>
        <taxon>Alphaproteobacteria</taxon>
        <taxon>Iodidimonadales</taxon>
        <taxon>Iodidimonadaceae</taxon>
        <taxon>Iodidimonas</taxon>
    </lineage>
</organism>
<evidence type="ECO:0000313" key="4">
    <source>
        <dbReference type="EMBL" id="GER03626.1"/>
    </source>
</evidence>
<dbReference type="EMBL" id="BKCN01000005">
    <property type="protein sequence ID" value="GER03626.1"/>
    <property type="molecule type" value="Genomic_DNA"/>
</dbReference>
<gene>
    <name evidence="4" type="ORF">JCM17846_13080</name>
</gene>
<dbReference type="Gene3D" id="3.40.50.2300">
    <property type="match status" value="1"/>
</dbReference>
<sequence length="84" mass="9323">MAHDQFDLVLADIVMPVMDGIALALKLAAERPDLPVLLMTGYAMEKQRAHHLDCLVSDVLSKPFSLDQLLRAVRQTLKAEQPKA</sequence>
<dbReference type="PROSITE" id="PS50110">
    <property type="entry name" value="RESPONSE_REGULATORY"/>
    <property type="match status" value="1"/>
</dbReference>
<dbReference type="PANTHER" id="PTHR44591">
    <property type="entry name" value="STRESS RESPONSE REGULATOR PROTEIN 1"/>
    <property type="match status" value="1"/>
</dbReference>
<evidence type="ECO:0000313" key="5">
    <source>
        <dbReference type="Proteomes" id="UP000324996"/>
    </source>
</evidence>
<dbReference type="InterPro" id="IPR050595">
    <property type="entry name" value="Bact_response_regulator"/>
</dbReference>
<dbReference type="SUPFAM" id="SSF52172">
    <property type="entry name" value="CheY-like"/>
    <property type="match status" value="1"/>
</dbReference>
<dbReference type="Proteomes" id="UP000324996">
    <property type="component" value="Unassembled WGS sequence"/>
</dbReference>
<feature type="domain" description="Response regulatory" evidence="3">
    <location>
        <begin position="1"/>
        <end position="77"/>
    </location>
</feature>